<dbReference type="EMBL" id="CP123443">
    <property type="protein sequence ID" value="WGK70292.1"/>
    <property type="molecule type" value="Genomic_DNA"/>
</dbReference>
<organism evidence="3 4">
    <name type="scientific">Candidatus Haliotispira prima</name>
    <dbReference type="NCBI Taxonomy" id="3034016"/>
    <lineage>
        <taxon>Bacteria</taxon>
        <taxon>Pseudomonadati</taxon>
        <taxon>Spirochaetota</taxon>
        <taxon>Spirochaetia</taxon>
        <taxon>Spirochaetales</taxon>
        <taxon>Spirochaetaceae</taxon>
        <taxon>Candidatus Haliotispira</taxon>
    </lineage>
</organism>
<keyword evidence="4" id="KW-1185">Reference proteome</keyword>
<gene>
    <name evidence="3" type="ORF">P0082_05380</name>
</gene>
<accession>A0ABY8MJU2</accession>
<dbReference type="InterPro" id="IPR039561">
    <property type="entry name" value="Peptidase_M15C"/>
</dbReference>
<evidence type="ECO:0000256" key="1">
    <source>
        <dbReference type="SAM" id="Phobius"/>
    </source>
</evidence>
<dbReference type="InterPro" id="IPR009045">
    <property type="entry name" value="Zn_M74/Hedgehog-like"/>
</dbReference>
<keyword evidence="1" id="KW-0472">Membrane</keyword>
<keyword evidence="1" id="KW-0812">Transmembrane</keyword>
<dbReference type="RefSeq" id="WP_326928501.1">
    <property type="nucleotide sequence ID" value="NZ_CP123443.1"/>
</dbReference>
<dbReference type="Pfam" id="PF13539">
    <property type="entry name" value="Peptidase_M15_4"/>
    <property type="match status" value="1"/>
</dbReference>
<feature type="domain" description="Peptidase M15C" evidence="2">
    <location>
        <begin position="245"/>
        <end position="319"/>
    </location>
</feature>
<proteinExistence type="predicted"/>
<reference evidence="3 4" key="1">
    <citation type="submission" date="2023-04" db="EMBL/GenBank/DDBJ databases">
        <title>Spirochaete genome identified in red abalone sample constitutes a novel genus.</title>
        <authorList>
            <person name="Sharma S.P."/>
            <person name="Purcell C.M."/>
            <person name="Hyde J.R."/>
            <person name="Severin A.J."/>
        </authorList>
    </citation>
    <scope>NUCLEOTIDE SEQUENCE [LARGE SCALE GENOMIC DNA]</scope>
    <source>
        <strain evidence="3 4">SP-2023</strain>
    </source>
</reference>
<evidence type="ECO:0000259" key="2">
    <source>
        <dbReference type="Pfam" id="PF13539"/>
    </source>
</evidence>
<evidence type="ECO:0000313" key="4">
    <source>
        <dbReference type="Proteomes" id="UP001228690"/>
    </source>
</evidence>
<protein>
    <submittedName>
        <fullName evidence="3">M15 family metallopeptidase</fullName>
    </submittedName>
</protein>
<dbReference type="Gene3D" id="3.30.1380.10">
    <property type="match status" value="1"/>
</dbReference>
<sequence>MKQFPPVSNRNDSNSANKSGHSITAPLTATFGHRSFYAGFYPALLFLLGLSTLLLFSAAGENNKVEPGYIVFRALSQTYPQQINKLSFRSRLNDWSIQVNGTWFNWAHGRILPDALTQQYEEYLSFGFYHYPEDLPPVPPFDAEGEKEFLAQMKPHRQGLTTQESNAFRQALYQAPDKPAMDEQIQEIPFLEFRIKVHPMVIWPLKRVERHLLDAQQQDPELSRFFRSLRNISTYSWRKIQYFEKLSNHSFGTALDLLPQSWHGKAAYWNWERDRQEDWFNIPYKERWSPPQSVIDAFESEGFIWGGKWLYFDPMHFEYRPELYLLRDFLAKYKPGDETD</sequence>
<evidence type="ECO:0000313" key="3">
    <source>
        <dbReference type="EMBL" id="WGK70292.1"/>
    </source>
</evidence>
<dbReference type="Proteomes" id="UP001228690">
    <property type="component" value="Chromosome"/>
</dbReference>
<dbReference type="SUPFAM" id="SSF55166">
    <property type="entry name" value="Hedgehog/DD-peptidase"/>
    <property type="match status" value="1"/>
</dbReference>
<name>A0ABY8MJU2_9SPIO</name>
<feature type="transmembrane region" description="Helical" evidence="1">
    <location>
        <begin position="36"/>
        <end position="56"/>
    </location>
</feature>
<keyword evidence="1" id="KW-1133">Transmembrane helix</keyword>